<feature type="transmembrane region" description="Helical" evidence="1">
    <location>
        <begin position="38"/>
        <end position="59"/>
    </location>
</feature>
<name>A0A5C6VM32_9BURK</name>
<feature type="transmembrane region" description="Helical" evidence="1">
    <location>
        <begin position="6"/>
        <end position="26"/>
    </location>
</feature>
<reference evidence="3 4" key="1">
    <citation type="journal article" date="2018" name="Int. J. Syst. Evol. Microbiol.">
        <title>Paraburkholderia azotifigens sp. nov., a nitrogen-fixing bacterium isolated from paddy soil.</title>
        <authorList>
            <person name="Choi G.M."/>
            <person name="Im W.T."/>
        </authorList>
    </citation>
    <scope>NUCLEOTIDE SEQUENCE [LARGE SCALE GENOMIC DNA]</scope>
    <source>
        <strain evidence="3 4">NF 2-5-3</strain>
    </source>
</reference>
<evidence type="ECO:0000313" key="5">
    <source>
        <dbReference type="Proteomes" id="UP001481677"/>
    </source>
</evidence>
<dbReference type="Proteomes" id="UP001481677">
    <property type="component" value="Unassembled WGS sequence"/>
</dbReference>
<dbReference type="Pfam" id="PF14373">
    <property type="entry name" value="Imm_superinfect"/>
    <property type="match status" value="1"/>
</dbReference>
<evidence type="ECO:0000313" key="2">
    <source>
        <dbReference type="EMBL" id="MEM5339869.1"/>
    </source>
</evidence>
<evidence type="ECO:0000313" key="3">
    <source>
        <dbReference type="EMBL" id="TXC84208.1"/>
    </source>
</evidence>
<proteinExistence type="predicted"/>
<evidence type="ECO:0000256" key="1">
    <source>
        <dbReference type="SAM" id="Phobius"/>
    </source>
</evidence>
<keyword evidence="1" id="KW-1133">Transmembrane helix</keyword>
<dbReference type="AlphaFoldDB" id="A0A5C6VM32"/>
<dbReference type="InterPro" id="IPR016410">
    <property type="entry name" value="Phage_imm"/>
</dbReference>
<evidence type="ECO:0000313" key="4">
    <source>
        <dbReference type="Proteomes" id="UP000321776"/>
    </source>
</evidence>
<comment type="caution">
    <text evidence="3">The sequence shown here is derived from an EMBL/GenBank/DDBJ whole genome shotgun (WGS) entry which is preliminary data.</text>
</comment>
<dbReference type="EMBL" id="VOQS01000003">
    <property type="protein sequence ID" value="TXC84208.1"/>
    <property type="molecule type" value="Genomic_DNA"/>
</dbReference>
<organism evidence="3 4">
    <name type="scientific">Paraburkholderia azotifigens</name>
    <dbReference type="NCBI Taxonomy" id="2057004"/>
    <lineage>
        <taxon>Bacteria</taxon>
        <taxon>Pseudomonadati</taxon>
        <taxon>Pseudomonadota</taxon>
        <taxon>Betaproteobacteria</taxon>
        <taxon>Burkholderiales</taxon>
        <taxon>Burkholderiaceae</taxon>
        <taxon>Paraburkholderia</taxon>
    </lineage>
</organism>
<keyword evidence="5" id="KW-1185">Reference proteome</keyword>
<dbReference type="EMBL" id="JAZHGA010000005">
    <property type="protein sequence ID" value="MEM5339869.1"/>
    <property type="molecule type" value="Genomic_DNA"/>
</dbReference>
<dbReference type="Proteomes" id="UP000321776">
    <property type="component" value="Unassembled WGS sequence"/>
</dbReference>
<keyword evidence="1" id="KW-0472">Membrane</keyword>
<reference evidence="3" key="2">
    <citation type="submission" date="2019-08" db="EMBL/GenBank/DDBJ databases">
        <authorList>
            <person name="Im W.-T."/>
        </authorList>
    </citation>
    <scope>NUCLEOTIDE SEQUENCE</scope>
    <source>
        <strain evidence="3">NF 2-5-3</strain>
    </source>
</reference>
<reference evidence="2 5" key="3">
    <citation type="submission" date="2024-01" db="EMBL/GenBank/DDBJ databases">
        <title>The diversity of rhizobia nodulating Mimosa spp. in eleven states of Brazil covering several biomes is determined by host plant, location, and edaphic factors.</title>
        <authorList>
            <person name="Rouws L."/>
            <person name="Barauna A."/>
            <person name="Beukes C."/>
            <person name="De Faria S.M."/>
            <person name="Gross E."/>
            <person name="Dos Reis Junior F.B."/>
            <person name="Simon M."/>
            <person name="Maluk M."/>
            <person name="Odee D.W."/>
            <person name="Kenicer G."/>
            <person name="Young J.P.W."/>
            <person name="Reis V.M."/>
            <person name="Zilli J."/>
            <person name="James E.K."/>
        </authorList>
    </citation>
    <scope>NUCLEOTIDE SEQUENCE [LARGE SCALE GENOMIC DNA]</scope>
    <source>
        <strain evidence="2 5">JPY530</strain>
    </source>
</reference>
<accession>A0A5C6VM32</accession>
<sequence length="102" mass="11620">MGNNIVVQGVATVAALGLYFLPSIIADRRKRYDMLTIALFNACMGWTVFGWLAALYWAFQPNPPVNLEGDVVRSRRVISMKTFTKMLGERVQMRESRNRPPK</sequence>
<keyword evidence="1" id="KW-0812">Transmembrane</keyword>
<protein>
    <submittedName>
        <fullName evidence="3">Superinfection immunity protein</fullName>
    </submittedName>
</protein>
<dbReference type="RefSeq" id="WP_028366495.1">
    <property type="nucleotide sequence ID" value="NZ_JAZHFZ010000013.1"/>
</dbReference>
<gene>
    <name evidence="3" type="ORF">FRZ40_28350</name>
    <name evidence="2" type="ORF">V4C56_09535</name>
</gene>